<dbReference type="PANTHER" id="PTHR47969:SF29">
    <property type="entry name" value="KINESIN-LIKE PROTEIN"/>
    <property type="match status" value="1"/>
</dbReference>
<dbReference type="InterPro" id="IPR027640">
    <property type="entry name" value="Kinesin-like_fam"/>
</dbReference>
<protein>
    <submittedName>
        <fullName evidence="3">Kinesin-like protein KIF27</fullName>
    </submittedName>
</protein>
<dbReference type="GO" id="GO:0005524">
    <property type="term" value="F:ATP binding"/>
    <property type="evidence" value="ECO:0007669"/>
    <property type="project" value="UniProtKB-UniRule"/>
</dbReference>
<dbReference type="GO" id="GO:0008017">
    <property type="term" value="F:microtubule binding"/>
    <property type="evidence" value="ECO:0007669"/>
    <property type="project" value="InterPro"/>
</dbReference>
<evidence type="ECO:0000259" key="2">
    <source>
        <dbReference type="PROSITE" id="PS50067"/>
    </source>
</evidence>
<dbReference type="GO" id="GO:0007018">
    <property type="term" value="P:microtubule-based movement"/>
    <property type="evidence" value="ECO:0007669"/>
    <property type="project" value="InterPro"/>
</dbReference>
<dbReference type="GO" id="GO:0051231">
    <property type="term" value="P:spindle elongation"/>
    <property type="evidence" value="ECO:0007669"/>
    <property type="project" value="TreeGrafter"/>
</dbReference>
<dbReference type="PROSITE" id="PS50067">
    <property type="entry name" value="KINESIN_MOTOR_2"/>
    <property type="match status" value="1"/>
</dbReference>
<accession>A0A093XC34</accession>
<feature type="binding site" evidence="1">
    <location>
        <begin position="100"/>
        <end position="107"/>
    </location>
    <ligand>
        <name>ATP</name>
        <dbReference type="ChEBI" id="CHEBI:30616"/>
    </ligand>
</feature>
<reference key="1">
    <citation type="journal article" date="2014" name="PLoS Genet.">
        <title>Signature Gene Expression Reveals Novel Clues to the Molecular Mechanisms of Dimorphic Transition in Penicillium marneffei.</title>
        <authorList>
            <person name="Yang E."/>
            <person name="Wang G."/>
            <person name="Cai J."/>
            <person name="Woo P.C."/>
            <person name="Lau S.K."/>
            <person name="Yuen K.-Y."/>
            <person name="Chow W.-N."/>
            <person name="Lin X."/>
        </authorList>
    </citation>
    <scope>NUCLEOTIDE SEQUENCE [LARGE SCALE GENOMIC DNA]</scope>
    <source>
        <strain>PM1</strain>
    </source>
</reference>
<sequence>MTATTPKLEAINVFARWRPLSQPETELGEMYRTTLSDCRSQSAVSIKSQASTGERSWTSSAAFHTVFGPEDNNSKVYNVAIAPNVLKVLRGENCSFFAYGHSGSGKTHTILGYDSQNIQELGLCLAAAKQLFDSLYSLDEKNGEQELGIGFRLFELRKKSAFDLLNHHSQCHIREGPDGKVYFRGETEILDGGKVRVRPIVQRQCWKFESFQQELAEALCRRATGSSSVHDQSSRTHVVLELEVVSQLLVDARRAFFDRQSELVPVGKRATDIMIEEETKSIIRTSDGRWIPNPDYLKNQERIDAAEAEKAQFEAYVTAVEEEIEAILKASPFPCLGAKMVFVDLAGAEFHNENGTQLRATRQTLQERQEGRQINTDLLALKEVMRAWSQSQKRIPFRSSSLTMALRDHFMSTSKGNSIMIVTLSPAAEQYTTTLNSLKYSPNNPAKIAPPANQNALLNHHQQLLLFRNSTKAIIAPRVPIAPPTATM</sequence>
<dbReference type="eggNOG" id="KOG0244">
    <property type="taxonomic scope" value="Eukaryota"/>
</dbReference>
<dbReference type="HOGENOM" id="CLU_050084_0_0_1"/>
<dbReference type="InterPro" id="IPR027417">
    <property type="entry name" value="P-loop_NTPase"/>
</dbReference>
<dbReference type="EMBL" id="JPOX01000041">
    <property type="protein sequence ID" value="KFX42783.1"/>
    <property type="molecule type" value="Genomic_DNA"/>
</dbReference>
<keyword evidence="1" id="KW-0505">Motor protein</keyword>
<dbReference type="AlphaFoldDB" id="A0A093XC34"/>
<dbReference type="Pfam" id="PF00225">
    <property type="entry name" value="Kinesin"/>
    <property type="match status" value="2"/>
</dbReference>
<keyword evidence="1" id="KW-0547">Nucleotide-binding</keyword>
<comment type="similarity">
    <text evidence="1">Belongs to the TRAFAC class myosin-kinesin ATPase superfamily. Kinesin family.</text>
</comment>
<dbReference type="PRINTS" id="PR00380">
    <property type="entry name" value="KINESINHEAVY"/>
</dbReference>
<feature type="domain" description="Kinesin motor" evidence="2">
    <location>
        <begin position="10"/>
        <end position="447"/>
    </location>
</feature>
<dbReference type="Gene3D" id="3.40.850.10">
    <property type="entry name" value="Kinesin motor domain"/>
    <property type="match status" value="1"/>
</dbReference>
<evidence type="ECO:0000313" key="3">
    <source>
        <dbReference type="EMBL" id="KFX42783.1"/>
    </source>
</evidence>
<proteinExistence type="inferred from homology"/>
<organism evidence="3">
    <name type="scientific">Talaromyces marneffei PM1</name>
    <dbReference type="NCBI Taxonomy" id="1077442"/>
    <lineage>
        <taxon>Eukaryota</taxon>
        <taxon>Fungi</taxon>
        <taxon>Dikarya</taxon>
        <taxon>Ascomycota</taxon>
        <taxon>Pezizomycotina</taxon>
        <taxon>Eurotiomycetes</taxon>
        <taxon>Eurotiomycetidae</taxon>
        <taxon>Eurotiales</taxon>
        <taxon>Trichocomaceae</taxon>
        <taxon>Talaromyces</taxon>
        <taxon>Talaromyces sect. Talaromyces</taxon>
    </lineage>
</organism>
<gene>
    <name evidence="3" type="ORF">GQ26_0410730</name>
</gene>
<dbReference type="GO" id="GO:0003777">
    <property type="term" value="F:microtubule motor activity"/>
    <property type="evidence" value="ECO:0007669"/>
    <property type="project" value="InterPro"/>
</dbReference>
<keyword evidence="1" id="KW-0067">ATP-binding</keyword>
<dbReference type="GO" id="GO:0007052">
    <property type="term" value="P:mitotic spindle organization"/>
    <property type="evidence" value="ECO:0007669"/>
    <property type="project" value="TreeGrafter"/>
</dbReference>
<dbReference type="SMART" id="SM00129">
    <property type="entry name" value="KISc"/>
    <property type="match status" value="1"/>
</dbReference>
<dbReference type="InterPro" id="IPR036961">
    <property type="entry name" value="Kinesin_motor_dom_sf"/>
</dbReference>
<dbReference type="GO" id="GO:0005875">
    <property type="term" value="C:microtubule associated complex"/>
    <property type="evidence" value="ECO:0007669"/>
    <property type="project" value="TreeGrafter"/>
</dbReference>
<reference evidence="3" key="2">
    <citation type="journal article" date="2014" name="PLoS Genet.">
        <title>Signature gene expression reveals novel clues to the molecular mechanisms of dimorphic transition in Penicillium marneffei.</title>
        <authorList>
            <person name="Yang E."/>
            <person name="Wang G."/>
            <person name="Cai J."/>
            <person name="Woo P.C."/>
            <person name="Lau S.K."/>
            <person name="Yuen K.-Y."/>
            <person name="Chow W.-N."/>
            <person name="Lin X."/>
        </authorList>
    </citation>
    <scope>NUCLEOTIDE SEQUENCE</scope>
    <source>
        <strain evidence="3">PM1</strain>
    </source>
</reference>
<evidence type="ECO:0000256" key="1">
    <source>
        <dbReference type="PROSITE-ProRule" id="PRU00283"/>
    </source>
</evidence>
<dbReference type="InterPro" id="IPR001752">
    <property type="entry name" value="Kinesin_motor_dom"/>
</dbReference>
<comment type="caution">
    <text evidence="3">The sequence shown here is derived from an EMBL/GenBank/DDBJ whole genome shotgun (WGS) entry which is preliminary data.</text>
</comment>
<name>A0A093XC34_TALMA</name>
<dbReference type="PANTHER" id="PTHR47969">
    <property type="entry name" value="CHROMOSOME-ASSOCIATED KINESIN KIF4A-RELATED"/>
    <property type="match status" value="1"/>
</dbReference>
<dbReference type="SUPFAM" id="SSF52540">
    <property type="entry name" value="P-loop containing nucleoside triphosphate hydrolases"/>
    <property type="match status" value="1"/>
</dbReference>